<name>A0A4R0KE95_9ACTN</name>
<dbReference type="RefSeq" id="WP_131361451.1">
    <property type="nucleotide sequence ID" value="NZ_SJKB01000009.1"/>
</dbReference>
<keyword evidence="3" id="KW-1185">Reference proteome</keyword>
<dbReference type="CDD" id="cd02440">
    <property type="entry name" value="AdoMet_MTases"/>
    <property type="match status" value="1"/>
</dbReference>
<keyword evidence="2" id="KW-0489">Methyltransferase</keyword>
<comment type="caution">
    <text evidence="2">The sequence shown here is derived from an EMBL/GenBank/DDBJ whole genome shotgun (WGS) entry which is preliminary data.</text>
</comment>
<protein>
    <submittedName>
        <fullName evidence="2">Class I SAM-dependent methyltransferase</fullName>
    </submittedName>
</protein>
<dbReference type="GO" id="GO:0032259">
    <property type="term" value="P:methylation"/>
    <property type="evidence" value="ECO:0007669"/>
    <property type="project" value="UniProtKB-KW"/>
</dbReference>
<gene>
    <name evidence="2" type="ORF">E0H73_27355</name>
</gene>
<sequence length="245" mass="27480">MTTDDDLRRTWEDQQAVHKIDREQRFAVMLDYVEHLTGAPKRVLDLACGPGSITRRVLDRFPAARVVAVDLDPLLLRLATGAFAGDERVNVLSRNLDHPDWTTGLDGDFDAVLTATALHWLSPPAFARVCRAVAGLIRPGGVFLNADHVLIDDERLRAAADALHQQHLDTAFAAGAQSCDDWYHRAYALPQYRSLWAERQHLFTHWSGDLMRPASWHLDELHAAGFETADVVWRYGNNAVTVAIR</sequence>
<dbReference type="PANTHER" id="PTHR43591">
    <property type="entry name" value="METHYLTRANSFERASE"/>
    <property type="match status" value="1"/>
</dbReference>
<dbReference type="AlphaFoldDB" id="A0A4R0KE95"/>
<dbReference type="InterPro" id="IPR041698">
    <property type="entry name" value="Methyltransf_25"/>
</dbReference>
<reference evidence="2 3" key="1">
    <citation type="submission" date="2019-02" db="EMBL/GenBank/DDBJ databases">
        <title>Kribbella capetownensis sp. nov. and Kribbella speibonae sp. nov., isolated from soil.</title>
        <authorList>
            <person name="Curtis S.M."/>
            <person name="Norton I."/>
            <person name="Everest G.J."/>
            <person name="Meyers P.R."/>
        </authorList>
    </citation>
    <scope>NUCLEOTIDE SEQUENCE [LARGE SCALE GENOMIC DNA]</scope>
    <source>
        <strain evidence="2 3">NRRL B-24813</strain>
    </source>
</reference>
<keyword evidence="2" id="KW-0808">Transferase</keyword>
<dbReference type="GO" id="GO:0008168">
    <property type="term" value="F:methyltransferase activity"/>
    <property type="evidence" value="ECO:0007669"/>
    <property type="project" value="UniProtKB-KW"/>
</dbReference>
<organism evidence="2 3">
    <name type="scientific">Kribbella pittospori</name>
    <dbReference type="NCBI Taxonomy" id="722689"/>
    <lineage>
        <taxon>Bacteria</taxon>
        <taxon>Bacillati</taxon>
        <taxon>Actinomycetota</taxon>
        <taxon>Actinomycetes</taxon>
        <taxon>Propionibacteriales</taxon>
        <taxon>Kribbellaceae</taxon>
        <taxon>Kribbella</taxon>
    </lineage>
</organism>
<dbReference type="Pfam" id="PF13649">
    <property type="entry name" value="Methyltransf_25"/>
    <property type="match status" value="1"/>
</dbReference>
<dbReference type="PANTHER" id="PTHR43591:SF110">
    <property type="entry name" value="RHODANESE DOMAIN-CONTAINING PROTEIN"/>
    <property type="match status" value="1"/>
</dbReference>
<evidence type="ECO:0000313" key="3">
    <source>
        <dbReference type="Proteomes" id="UP000291144"/>
    </source>
</evidence>
<feature type="domain" description="Methyltransferase" evidence="1">
    <location>
        <begin position="43"/>
        <end position="141"/>
    </location>
</feature>
<dbReference type="EMBL" id="SJKB01000009">
    <property type="protein sequence ID" value="TCC58060.1"/>
    <property type="molecule type" value="Genomic_DNA"/>
</dbReference>
<proteinExistence type="predicted"/>
<accession>A0A4R0KE95</accession>
<dbReference type="OrthoDB" id="3286690at2"/>
<dbReference type="InterPro" id="IPR029063">
    <property type="entry name" value="SAM-dependent_MTases_sf"/>
</dbReference>
<evidence type="ECO:0000259" key="1">
    <source>
        <dbReference type="Pfam" id="PF13649"/>
    </source>
</evidence>
<evidence type="ECO:0000313" key="2">
    <source>
        <dbReference type="EMBL" id="TCC58060.1"/>
    </source>
</evidence>
<dbReference type="Gene3D" id="3.40.50.150">
    <property type="entry name" value="Vaccinia Virus protein VP39"/>
    <property type="match status" value="1"/>
</dbReference>
<dbReference type="SUPFAM" id="SSF53335">
    <property type="entry name" value="S-adenosyl-L-methionine-dependent methyltransferases"/>
    <property type="match status" value="1"/>
</dbReference>
<dbReference type="Proteomes" id="UP000291144">
    <property type="component" value="Unassembled WGS sequence"/>
</dbReference>